<keyword evidence="4" id="KW-1185">Reference proteome</keyword>
<keyword evidence="2" id="KW-1133">Transmembrane helix</keyword>
<sequence length="380" mass="41109">MSTPQFTLIAGAMAMPRLRPLELVSRSIGCEWSLLPPNISLRKELKVLYAAMMRTFCLNAAAIRAMCRWDPQTLRRQPAIPNAPTPAPSSSAIPLDLRDPARSFKRKDRQWNTIASGACAISGAALIAWLVASQQRQPPAPTLAAAPDVTLNARATHIGDEPATSEHLRSGNVARSTEAPGAWNRARGDLNARASAETAPQAAEKPGASTAANARRFDAGNRDVSERALPVARRTVDTNASASPKPAVDRLAPAAIRTHSTKREQDAIVSAATHRAQHSTIRSLDAEPRYGWRSQLDARHHATHGSLHRTRPQPSMAGAYSPFAPSPRADSDYASVTMSAGIHGMAPAAIARRHVDTDSTEWMNHMSQRRVTEIPDHFSK</sequence>
<feature type="compositionally biased region" description="Basic and acidic residues" evidence="1">
    <location>
        <begin position="159"/>
        <end position="169"/>
    </location>
</feature>
<keyword evidence="2" id="KW-0472">Membrane</keyword>
<evidence type="ECO:0000313" key="3">
    <source>
        <dbReference type="EMBL" id="SEJ63395.1"/>
    </source>
</evidence>
<evidence type="ECO:0000256" key="1">
    <source>
        <dbReference type="SAM" id="MobiDB-lite"/>
    </source>
</evidence>
<proteinExistence type="predicted"/>
<reference evidence="4" key="1">
    <citation type="submission" date="2016-10" db="EMBL/GenBank/DDBJ databases">
        <authorList>
            <person name="Varghese N."/>
            <person name="Submissions S."/>
        </authorList>
    </citation>
    <scope>NUCLEOTIDE SEQUENCE [LARGE SCALE GENOMIC DNA]</scope>
    <source>
        <strain evidence="4">LMG 26031</strain>
    </source>
</reference>
<name>A0A1H7AQW1_9BURK</name>
<gene>
    <name evidence="3" type="ORF">SAMN05192539_1014143</name>
</gene>
<feature type="region of interest" description="Disordered" evidence="1">
    <location>
        <begin position="159"/>
        <end position="253"/>
    </location>
</feature>
<dbReference type="EMBL" id="FNYE01000014">
    <property type="protein sequence ID" value="SEJ63395.1"/>
    <property type="molecule type" value="Genomic_DNA"/>
</dbReference>
<evidence type="ECO:0000256" key="2">
    <source>
        <dbReference type="SAM" id="Phobius"/>
    </source>
</evidence>
<keyword evidence="2" id="KW-0812">Transmembrane</keyword>
<dbReference type="Proteomes" id="UP000198866">
    <property type="component" value="Unassembled WGS sequence"/>
</dbReference>
<feature type="region of interest" description="Disordered" evidence="1">
    <location>
        <begin position="301"/>
        <end position="323"/>
    </location>
</feature>
<protein>
    <submittedName>
        <fullName evidence="3">Uncharacterized protein</fullName>
    </submittedName>
</protein>
<feature type="compositionally biased region" description="Basic and acidic residues" evidence="1">
    <location>
        <begin position="215"/>
        <end position="226"/>
    </location>
</feature>
<accession>A0A1H7AQW1</accession>
<evidence type="ECO:0000313" key="4">
    <source>
        <dbReference type="Proteomes" id="UP000198866"/>
    </source>
</evidence>
<feature type="compositionally biased region" description="Basic residues" evidence="1">
    <location>
        <begin position="301"/>
        <end position="311"/>
    </location>
</feature>
<dbReference type="AlphaFoldDB" id="A0A1H7AQW1"/>
<organism evidence="3 4">
    <name type="scientific">Paraburkholderia diazotrophica</name>
    <dbReference type="NCBI Taxonomy" id="667676"/>
    <lineage>
        <taxon>Bacteria</taxon>
        <taxon>Pseudomonadati</taxon>
        <taxon>Pseudomonadota</taxon>
        <taxon>Betaproteobacteria</taxon>
        <taxon>Burkholderiales</taxon>
        <taxon>Burkholderiaceae</taxon>
        <taxon>Paraburkholderia</taxon>
    </lineage>
</organism>
<feature type="transmembrane region" description="Helical" evidence="2">
    <location>
        <begin position="111"/>
        <end position="132"/>
    </location>
</feature>